<name>A0A7X0CEK8_9BURK</name>
<comment type="similarity">
    <text evidence="4">Belongs to the SIMIBI class G3E GTPase family. ZNG1 subfamily.</text>
</comment>
<dbReference type="RefSeq" id="WP_183554533.1">
    <property type="nucleotide sequence ID" value="NZ_JACHBX010000002.1"/>
</dbReference>
<comment type="caution">
    <text evidence="9">The sequence shown here is derived from an EMBL/GenBank/DDBJ whole genome shotgun (WGS) entry which is preliminary data.</text>
</comment>
<dbReference type="Pfam" id="PF02492">
    <property type="entry name" value="cobW"/>
    <property type="match status" value="1"/>
</dbReference>
<keyword evidence="1" id="KW-0547">Nucleotide-binding</keyword>
<evidence type="ECO:0000256" key="4">
    <source>
        <dbReference type="ARBA" id="ARBA00034320"/>
    </source>
</evidence>
<evidence type="ECO:0000313" key="10">
    <source>
        <dbReference type="Proteomes" id="UP000540787"/>
    </source>
</evidence>
<comment type="catalytic activity">
    <reaction evidence="6">
        <text>GTP + H2O = GDP + phosphate + H(+)</text>
        <dbReference type="Rhea" id="RHEA:19669"/>
        <dbReference type="ChEBI" id="CHEBI:15377"/>
        <dbReference type="ChEBI" id="CHEBI:15378"/>
        <dbReference type="ChEBI" id="CHEBI:37565"/>
        <dbReference type="ChEBI" id="CHEBI:43474"/>
        <dbReference type="ChEBI" id="CHEBI:58189"/>
    </reaction>
    <physiologicalReaction direction="left-to-right" evidence="6">
        <dbReference type="Rhea" id="RHEA:19670"/>
    </physiologicalReaction>
</comment>
<dbReference type="Gene3D" id="3.30.1220.10">
    <property type="entry name" value="CobW-like, C-terminal domain"/>
    <property type="match status" value="1"/>
</dbReference>
<gene>
    <name evidence="9" type="ORF">HD842_002330</name>
</gene>
<organism evidence="9 10">
    <name type="scientific">Massilia aurea</name>
    <dbReference type="NCBI Taxonomy" id="373040"/>
    <lineage>
        <taxon>Bacteria</taxon>
        <taxon>Pseudomonadati</taxon>
        <taxon>Pseudomonadota</taxon>
        <taxon>Betaproteobacteria</taxon>
        <taxon>Burkholderiales</taxon>
        <taxon>Oxalobacteraceae</taxon>
        <taxon>Telluria group</taxon>
        <taxon>Massilia</taxon>
    </lineage>
</organism>
<protein>
    <submittedName>
        <fullName evidence="9">G3E family GTPase</fullName>
    </submittedName>
</protein>
<dbReference type="InterPro" id="IPR036627">
    <property type="entry name" value="CobW-likC_sf"/>
</dbReference>
<evidence type="ECO:0000259" key="8">
    <source>
        <dbReference type="SMART" id="SM00833"/>
    </source>
</evidence>
<dbReference type="Gene3D" id="3.40.50.300">
    <property type="entry name" value="P-loop containing nucleotide triphosphate hydrolases"/>
    <property type="match status" value="1"/>
</dbReference>
<evidence type="ECO:0000256" key="6">
    <source>
        <dbReference type="ARBA" id="ARBA00049117"/>
    </source>
</evidence>
<accession>A0A7X0CEK8</accession>
<sequence>MDLIPSTILTGFLGAGKTTLLNRILQEDHGMRIAVIENEFGEENIDNEILVQDSGEQIIEMNNGCICCTVRGDLIEALNSLAKKRAAGEISFDRVVIETTGLANPGPVAQTFFVDEEVGAHYLLDAVVTVVDARHAMEQLTAHEEAQRQVGFADKILLSKTDLVDAAAVDALEARLQRINPRAPIATSDFGRAPIADVLDLRGFNLNDKLDIDPDFLRVDGEDGHDHDHQHEHGADCGHDHGHDHVHDASCSHDHHHSHHSDDIAAFVFKSERAFDPERLEQFLGSLVQVFGPQMLRYKGVLRMDGVDRKVVFQGVHQIMGSDVGPKWGENETPATKMVFIGKNLPKDVFIRGLEQCLV</sequence>
<dbReference type="InterPro" id="IPR027417">
    <property type="entry name" value="P-loop_NTPase"/>
</dbReference>
<comment type="function">
    <text evidence="5">Zinc chaperone that directly transfers zinc cofactor to target proteins, thereby activating them. Zinc is transferred from the CXCC motif in the GTPase domain to the zinc binding site in target proteins in a process requiring GTP hydrolysis.</text>
</comment>
<feature type="region of interest" description="Disordered" evidence="7">
    <location>
        <begin position="221"/>
        <end position="241"/>
    </location>
</feature>
<proteinExistence type="inferred from homology"/>
<dbReference type="SUPFAM" id="SSF90002">
    <property type="entry name" value="Hypothetical protein YjiA, C-terminal domain"/>
    <property type="match status" value="1"/>
</dbReference>
<dbReference type="GO" id="GO:0016787">
    <property type="term" value="F:hydrolase activity"/>
    <property type="evidence" value="ECO:0007669"/>
    <property type="project" value="UniProtKB-KW"/>
</dbReference>
<dbReference type="Pfam" id="PF07683">
    <property type="entry name" value="CobW_C"/>
    <property type="match status" value="1"/>
</dbReference>
<dbReference type="InterPro" id="IPR011629">
    <property type="entry name" value="CobW-like_C"/>
</dbReference>
<keyword evidence="10" id="KW-1185">Reference proteome</keyword>
<evidence type="ECO:0000256" key="3">
    <source>
        <dbReference type="ARBA" id="ARBA00023186"/>
    </source>
</evidence>
<reference evidence="9 10" key="1">
    <citation type="submission" date="2020-08" db="EMBL/GenBank/DDBJ databases">
        <title>The Agave Microbiome: Exploring the role of microbial communities in plant adaptations to desert environments.</title>
        <authorList>
            <person name="Partida-Martinez L.P."/>
        </authorList>
    </citation>
    <scope>NUCLEOTIDE SEQUENCE [LARGE SCALE GENOMIC DNA]</scope>
    <source>
        <strain evidence="9 10">AT3.2</strain>
    </source>
</reference>
<dbReference type="SMART" id="SM00833">
    <property type="entry name" value="CobW_C"/>
    <property type="match status" value="1"/>
</dbReference>
<keyword evidence="3" id="KW-0143">Chaperone</keyword>
<dbReference type="GO" id="GO:0005737">
    <property type="term" value="C:cytoplasm"/>
    <property type="evidence" value="ECO:0007669"/>
    <property type="project" value="TreeGrafter"/>
</dbReference>
<dbReference type="SUPFAM" id="SSF52540">
    <property type="entry name" value="P-loop containing nucleoside triphosphate hydrolases"/>
    <property type="match status" value="1"/>
</dbReference>
<dbReference type="AlphaFoldDB" id="A0A7X0CEK8"/>
<keyword evidence="2" id="KW-0378">Hydrolase</keyword>
<dbReference type="Proteomes" id="UP000540787">
    <property type="component" value="Unassembled WGS sequence"/>
</dbReference>
<dbReference type="EMBL" id="JACHBX010000002">
    <property type="protein sequence ID" value="MBB6134188.1"/>
    <property type="molecule type" value="Genomic_DNA"/>
</dbReference>
<dbReference type="PANTHER" id="PTHR13748">
    <property type="entry name" value="COBW-RELATED"/>
    <property type="match status" value="1"/>
</dbReference>
<dbReference type="InterPro" id="IPR051316">
    <property type="entry name" value="Zinc-reg_GTPase_activator"/>
</dbReference>
<feature type="domain" description="CobW C-terminal" evidence="8">
    <location>
        <begin position="264"/>
        <end position="358"/>
    </location>
</feature>
<evidence type="ECO:0000256" key="5">
    <source>
        <dbReference type="ARBA" id="ARBA00045658"/>
    </source>
</evidence>
<evidence type="ECO:0000256" key="1">
    <source>
        <dbReference type="ARBA" id="ARBA00022741"/>
    </source>
</evidence>
<dbReference type="CDD" id="cd03112">
    <property type="entry name" value="CobW-like"/>
    <property type="match status" value="1"/>
</dbReference>
<evidence type="ECO:0000256" key="2">
    <source>
        <dbReference type="ARBA" id="ARBA00022801"/>
    </source>
</evidence>
<evidence type="ECO:0000256" key="7">
    <source>
        <dbReference type="SAM" id="MobiDB-lite"/>
    </source>
</evidence>
<evidence type="ECO:0000313" key="9">
    <source>
        <dbReference type="EMBL" id="MBB6134188.1"/>
    </source>
</evidence>
<dbReference type="InterPro" id="IPR003495">
    <property type="entry name" value="CobW/HypB/UreG_nucleotide-bd"/>
</dbReference>
<dbReference type="GO" id="GO:0000166">
    <property type="term" value="F:nucleotide binding"/>
    <property type="evidence" value="ECO:0007669"/>
    <property type="project" value="UniProtKB-KW"/>
</dbReference>
<dbReference type="PANTHER" id="PTHR13748:SF62">
    <property type="entry name" value="COBW DOMAIN-CONTAINING PROTEIN"/>
    <property type="match status" value="1"/>
</dbReference>